<evidence type="ECO:0000256" key="1">
    <source>
        <dbReference type="SAM" id="MobiDB-lite"/>
    </source>
</evidence>
<evidence type="ECO:0008006" key="5">
    <source>
        <dbReference type="Google" id="ProtNLM"/>
    </source>
</evidence>
<dbReference type="EMBL" id="SUNJ01002920">
    <property type="protein sequence ID" value="TPP65627.1"/>
    <property type="molecule type" value="Genomic_DNA"/>
</dbReference>
<dbReference type="AlphaFoldDB" id="A0A504Z4U8"/>
<sequence>MSKLFSSRWRLILRIVMWILLCFRHSVLCVSTYACIASASDTAPIEARRRPRMKRPAHNSDETAAASDLTAVTETSKRTHCEGSRGLAGLPNASVRRQDR</sequence>
<protein>
    <recommendedName>
        <fullName evidence="5">Secreted protein</fullName>
    </recommendedName>
</protein>
<keyword evidence="2" id="KW-0732">Signal</keyword>
<proteinExistence type="predicted"/>
<organism evidence="3 4">
    <name type="scientific">Fasciola gigantica</name>
    <name type="common">Giant liver fluke</name>
    <dbReference type="NCBI Taxonomy" id="46835"/>
    <lineage>
        <taxon>Eukaryota</taxon>
        <taxon>Metazoa</taxon>
        <taxon>Spiralia</taxon>
        <taxon>Lophotrochozoa</taxon>
        <taxon>Platyhelminthes</taxon>
        <taxon>Trematoda</taxon>
        <taxon>Digenea</taxon>
        <taxon>Plagiorchiida</taxon>
        <taxon>Echinostomata</taxon>
        <taxon>Echinostomatoidea</taxon>
        <taxon>Fasciolidae</taxon>
        <taxon>Fasciola</taxon>
    </lineage>
</organism>
<feature type="region of interest" description="Disordered" evidence="1">
    <location>
        <begin position="46"/>
        <end position="100"/>
    </location>
</feature>
<evidence type="ECO:0000256" key="2">
    <source>
        <dbReference type="SAM" id="SignalP"/>
    </source>
</evidence>
<evidence type="ECO:0000313" key="3">
    <source>
        <dbReference type="EMBL" id="TPP65627.1"/>
    </source>
</evidence>
<name>A0A504Z4U8_FASGI</name>
<dbReference type="PROSITE" id="PS51257">
    <property type="entry name" value="PROKAR_LIPOPROTEIN"/>
    <property type="match status" value="1"/>
</dbReference>
<accession>A0A504Z4U8</accession>
<gene>
    <name evidence="3" type="ORF">FGIG_11964</name>
</gene>
<evidence type="ECO:0000313" key="4">
    <source>
        <dbReference type="Proteomes" id="UP000316759"/>
    </source>
</evidence>
<comment type="caution">
    <text evidence="3">The sequence shown here is derived from an EMBL/GenBank/DDBJ whole genome shotgun (WGS) entry which is preliminary data.</text>
</comment>
<reference evidence="3 4" key="1">
    <citation type="submission" date="2019-04" db="EMBL/GenBank/DDBJ databases">
        <title>Annotation for the trematode Fasciola gigantica.</title>
        <authorList>
            <person name="Choi Y.-J."/>
        </authorList>
    </citation>
    <scope>NUCLEOTIDE SEQUENCE [LARGE SCALE GENOMIC DNA]</scope>
    <source>
        <strain evidence="3">Uganda_cow_1</strain>
    </source>
</reference>
<feature type="chain" id="PRO_5021220745" description="Secreted protein" evidence="2">
    <location>
        <begin position="30"/>
        <end position="100"/>
    </location>
</feature>
<dbReference type="Proteomes" id="UP000316759">
    <property type="component" value="Unassembled WGS sequence"/>
</dbReference>
<keyword evidence="4" id="KW-1185">Reference proteome</keyword>
<feature type="signal peptide" evidence="2">
    <location>
        <begin position="1"/>
        <end position="29"/>
    </location>
</feature>